<dbReference type="FunFam" id="1.10.30.10:FF:000041">
    <property type="entry name" value="HMG box family protein"/>
    <property type="match status" value="1"/>
</dbReference>
<reference evidence="7" key="1">
    <citation type="submission" date="2022-11" db="EMBL/GenBank/DDBJ databases">
        <authorList>
            <person name="Petersen C."/>
        </authorList>
    </citation>
    <scope>NUCLEOTIDE SEQUENCE</scope>
    <source>
        <strain evidence="7">IBT 19713</strain>
    </source>
</reference>
<keyword evidence="1" id="KW-0805">Transcription regulation</keyword>
<dbReference type="InterPro" id="IPR009071">
    <property type="entry name" value="HMG_box_dom"/>
</dbReference>
<keyword evidence="8" id="KW-1185">Reference proteome</keyword>
<evidence type="ECO:0000313" key="8">
    <source>
        <dbReference type="Proteomes" id="UP001150941"/>
    </source>
</evidence>
<feature type="compositionally biased region" description="Low complexity" evidence="5">
    <location>
        <begin position="97"/>
        <end position="109"/>
    </location>
</feature>
<dbReference type="SMART" id="SM00398">
    <property type="entry name" value="HMG"/>
    <property type="match status" value="1"/>
</dbReference>
<dbReference type="PROSITE" id="PS50118">
    <property type="entry name" value="HMG_BOX_2"/>
    <property type="match status" value="1"/>
</dbReference>
<comment type="caution">
    <text evidence="7">The sequence shown here is derived from an EMBL/GenBank/DDBJ whole genome shotgun (WGS) entry which is preliminary data.</text>
</comment>
<dbReference type="PANTHER" id="PTHR10270:SF320">
    <property type="entry name" value="BOX TRANSCRIPTIONAL REGULATOR, PUTATIVE (AFU_ORTHOLOGUE AFUA_4G10820)-RELATED"/>
    <property type="match status" value="1"/>
</dbReference>
<dbReference type="Pfam" id="PF00505">
    <property type="entry name" value="HMG_box"/>
    <property type="match status" value="1"/>
</dbReference>
<name>A0A9W9TK18_9EURO</name>
<keyword evidence="3" id="KW-0804">Transcription</keyword>
<dbReference type="PANTHER" id="PTHR10270">
    <property type="entry name" value="SOX TRANSCRIPTION FACTOR"/>
    <property type="match status" value="1"/>
</dbReference>
<dbReference type="RefSeq" id="XP_058328258.1">
    <property type="nucleotide sequence ID" value="XM_058477913.1"/>
</dbReference>
<dbReference type="GO" id="GO:0000122">
    <property type="term" value="P:negative regulation of transcription by RNA polymerase II"/>
    <property type="evidence" value="ECO:0007669"/>
    <property type="project" value="TreeGrafter"/>
</dbReference>
<evidence type="ECO:0000256" key="5">
    <source>
        <dbReference type="SAM" id="MobiDB-lite"/>
    </source>
</evidence>
<feature type="region of interest" description="Disordered" evidence="5">
    <location>
        <begin position="92"/>
        <end position="125"/>
    </location>
</feature>
<proteinExistence type="predicted"/>
<feature type="DNA-binding region" description="HMG box" evidence="4">
    <location>
        <begin position="129"/>
        <end position="197"/>
    </location>
</feature>
<gene>
    <name evidence="7" type="ORF">N7468_008617</name>
</gene>
<dbReference type="GO" id="GO:0005634">
    <property type="term" value="C:nucleus"/>
    <property type="evidence" value="ECO:0007669"/>
    <property type="project" value="UniProtKB-UniRule"/>
</dbReference>
<protein>
    <recommendedName>
        <fullName evidence="6">HMG box domain-containing protein</fullName>
    </recommendedName>
</protein>
<dbReference type="InterPro" id="IPR050140">
    <property type="entry name" value="SRY-related_HMG-box_TF-like"/>
</dbReference>
<dbReference type="GO" id="GO:0030154">
    <property type="term" value="P:cell differentiation"/>
    <property type="evidence" value="ECO:0007669"/>
    <property type="project" value="TreeGrafter"/>
</dbReference>
<feature type="region of interest" description="Disordered" evidence="5">
    <location>
        <begin position="296"/>
        <end position="336"/>
    </location>
</feature>
<reference evidence="7" key="2">
    <citation type="journal article" date="2023" name="IMA Fungus">
        <title>Comparative genomic study of the Penicillium genus elucidates a diverse pangenome and 15 lateral gene transfer events.</title>
        <authorList>
            <person name="Petersen C."/>
            <person name="Sorensen T."/>
            <person name="Nielsen M.R."/>
            <person name="Sondergaard T.E."/>
            <person name="Sorensen J.L."/>
            <person name="Fitzpatrick D.A."/>
            <person name="Frisvad J.C."/>
            <person name="Nielsen K.L."/>
        </authorList>
    </citation>
    <scope>NUCLEOTIDE SEQUENCE</scope>
    <source>
        <strain evidence="7">IBT 19713</strain>
    </source>
</reference>
<dbReference type="OrthoDB" id="6247875at2759"/>
<evidence type="ECO:0000256" key="3">
    <source>
        <dbReference type="ARBA" id="ARBA00023163"/>
    </source>
</evidence>
<dbReference type="GeneID" id="83205216"/>
<feature type="region of interest" description="Disordered" evidence="5">
    <location>
        <begin position="516"/>
        <end position="541"/>
    </location>
</feature>
<accession>A0A9W9TK18</accession>
<dbReference type="InterPro" id="IPR036910">
    <property type="entry name" value="HMG_box_dom_sf"/>
</dbReference>
<dbReference type="Gene3D" id="1.10.30.10">
    <property type="entry name" value="High mobility group box domain"/>
    <property type="match status" value="1"/>
</dbReference>
<feature type="domain" description="HMG box" evidence="6">
    <location>
        <begin position="129"/>
        <end position="197"/>
    </location>
</feature>
<feature type="region of interest" description="Disordered" evidence="5">
    <location>
        <begin position="189"/>
        <end position="266"/>
    </location>
</feature>
<organism evidence="7 8">
    <name type="scientific">Penicillium chermesinum</name>
    <dbReference type="NCBI Taxonomy" id="63820"/>
    <lineage>
        <taxon>Eukaryota</taxon>
        <taxon>Fungi</taxon>
        <taxon>Dikarya</taxon>
        <taxon>Ascomycota</taxon>
        <taxon>Pezizomycotina</taxon>
        <taxon>Eurotiomycetes</taxon>
        <taxon>Eurotiomycetidae</taxon>
        <taxon>Eurotiales</taxon>
        <taxon>Aspergillaceae</taxon>
        <taxon>Penicillium</taxon>
    </lineage>
</organism>
<dbReference type="CDD" id="cd01389">
    <property type="entry name" value="HMG-box_ROX1-like"/>
    <property type="match status" value="1"/>
</dbReference>
<dbReference type="EMBL" id="JAPQKS010000006">
    <property type="protein sequence ID" value="KAJ5224075.1"/>
    <property type="molecule type" value="Genomic_DNA"/>
</dbReference>
<sequence>MSWDRVLPAPAGLHYETSQVRPSDLLDHKIMNDSPKLHDRLVYRPDVKYTDLCANAVSQMHQHLNPYNQQKSAAFQTDPMDVRGIKQGPVIATKGISRSSSSSGSGSSSPTKSVKERDSFCLCQPDPKVPRPRNAFILYRQHYQAQVVAHNPGMANPDISKIIGGQWRSLSDEEKAKWRELAEEEKIRHNQQYPGYRYQPRRSGRDGGPRSAGSGINNNPSGGTHCARCGGRFMHPPSPVTPFTPSVSPEYRSPNFQGAGQSKSRMMSASSACAMGRDPTEPKLFDMRAGKAFDTRVRPHSAEDISSPEIKRRRVSDVNDPIQSMHRDRSPGSYPQSYSARLDVHPRAMGSMVHAQHQYGPPQLNPHPDPSLKLPPLQTVTPVMTPATPLKLQDSSVEATVMTIPFLNKIKVLAKISPPLSPSFHTIPQSRGPVIAIEGQDPHLVQIAVEHIDRLLKRETKYHVRIFEGPELRTPRPSSAENGTTDTTAEYLTKISAWHSVSEKIVHFVKSVPAAPNASLPSRASPEVDTKSTGSLSPKTLVPQTANMNIHSPAHSSENSSEGKSLYARSLCLHPGRFGSAVSADDC</sequence>
<keyword evidence="4" id="KW-0539">Nucleus</keyword>
<evidence type="ECO:0000256" key="1">
    <source>
        <dbReference type="ARBA" id="ARBA00023015"/>
    </source>
</evidence>
<evidence type="ECO:0000256" key="2">
    <source>
        <dbReference type="ARBA" id="ARBA00023125"/>
    </source>
</evidence>
<dbReference type="GO" id="GO:0000978">
    <property type="term" value="F:RNA polymerase II cis-regulatory region sequence-specific DNA binding"/>
    <property type="evidence" value="ECO:0007669"/>
    <property type="project" value="TreeGrafter"/>
</dbReference>
<dbReference type="AlphaFoldDB" id="A0A9W9TK18"/>
<feature type="compositionally biased region" description="Polar residues" evidence="5">
    <location>
        <begin position="531"/>
        <end position="541"/>
    </location>
</feature>
<evidence type="ECO:0000259" key="6">
    <source>
        <dbReference type="PROSITE" id="PS50118"/>
    </source>
</evidence>
<dbReference type="Proteomes" id="UP001150941">
    <property type="component" value="Unassembled WGS sequence"/>
</dbReference>
<dbReference type="SUPFAM" id="SSF47095">
    <property type="entry name" value="HMG-box"/>
    <property type="match status" value="1"/>
</dbReference>
<evidence type="ECO:0000256" key="4">
    <source>
        <dbReference type="PROSITE-ProRule" id="PRU00267"/>
    </source>
</evidence>
<keyword evidence="2 4" id="KW-0238">DNA-binding</keyword>
<evidence type="ECO:0000313" key="7">
    <source>
        <dbReference type="EMBL" id="KAJ5224075.1"/>
    </source>
</evidence>
<dbReference type="GO" id="GO:0001228">
    <property type="term" value="F:DNA-binding transcription activator activity, RNA polymerase II-specific"/>
    <property type="evidence" value="ECO:0007669"/>
    <property type="project" value="TreeGrafter"/>
</dbReference>